<feature type="region of interest" description="Disordered" evidence="1">
    <location>
        <begin position="357"/>
        <end position="380"/>
    </location>
</feature>
<dbReference type="RefSeq" id="WP_150076367.1">
    <property type="nucleotide sequence ID" value="NZ_VWOX01000005.1"/>
</dbReference>
<feature type="compositionally biased region" description="Low complexity" evidence="1">
    <location>
        <begin position="369"/>
        <end position="380"/>
    </location>
</feature>
<gene>
    <name evidence="3" type="ORF">FYK55_10415</name>
</gene>
<evidence type="ECO:0000313" key="3">
    <source>
        <dbReference type="EMBL" id="KAA5543616.1"/>
    </source>
</evidence>
<name>A0A5M6DAR2_9BACT</name>
<keyword evidence="4" id="KW-1185">Reference proteome</keyword>
<accession>A0A5M6DAR2</accession>
<evidence type="ECO:0000256" key="1">
    <source>
        <dbReference type="SAM" id="MobiDB-lite"/>
    </source>
</evidence>
<feature type="signal peptide" evidence="2">
    <location>
        <begin position="1"/>
        <end position="22"/>
    </location>
</feature>
<evidence type="ECO:0000256" key="2">
    <source>
        <dbReference type="SAM" id="SignalP"/>
    </source>
</evidence>
<evidence type="ECO:0000313" key="4">
    <source>
        <dbReference type="Proteomes" id="UP000324479"/>
    </source>
</evidence>
<dbReference type="SUPFAM" id="SSF49452">
    <property type="entry name" value="Starch-binding domain-like"/>
    <property type="match status" value="1"/>
</dbReference>
<dbReference type="InterPro" id="IPR013784">
    <property type="entry name" value="Carb-bd-like_fold"/>
</dbReference>
<dbReference type="AlphaFoldDB" id="A0A5M6DAR2"/>
<dbReference type="EMBL" id="VWOX01000005">
    <property type="protein sequence ID" value="KAA5543616.1"/>
    <property type="molecule type" value="Genomic_DNA"/>
</dbReference>
<organism evidence="3 4">
    <name type="scientific">Roseiconus nitratireducens</name>
    <dbReference type="NCBI Taxonomy" id="2605748"/>
    <lineage>
        <taxon>Bacteria</taxon>
        <taxon>Pseudomonadati</taxon>
        <taxon>Planctomycetota</taxon>
        <taxon>Planctomycetia</taxon>
        <taxon>Pirellulales</taxon>
        <taxon>Pirellulaceae</taxon>
        <taxon>Roseiconus</taxon>
    </lineage>
</organism>
<feature type="chain" id="PRO_5024401084" evidence="2">
    <location>
        <begin position="23"/>
        <end position="380"/>
    </location>
</feature>
<keyword evidence="3" id="KW-0645">Protease</keyword>
<dbReference type="Gene3D" id="2.60.40.1120">
    <property type="entry name" value="Carboxypeptidase-like, regulatory domain"/>
    <property type="match status" value="1"/>
</dbReference>
<dbReference type="GO" id="GO:0030246">
    <property type="term" value="F:carbohydrate binding"/>
    <property type="evidence" value="ECO:0007669"/>
    <property type="project" value="InterPro"/>
</dbReference>
<sequence>MKGLTCGLATLAMLVSATIVSAQDVTLHQWVRSSADGTVTGNVVIARDYSVSSLGDAQVSLMTLDGKEASAPVSTDKDGKFVLSDVQPGVYNVMVRGDQAFACCALHVVMPSVPVANSFEIAAGSIDYSVVRGAMIRYQPAGKPAAIEFDPTKAPEAAPEAPLEAVRVAQFDGGMKGRLTRAGQAKNRGAANSNVIIFQDDIEVARTTTDAEGYFNIDELELGSYSVLGLGRDGVGLLGLELVDPAALQTAGKLAERSLVVNQGAACCDSFSMQVAPLPAGGSMVQDVVVSEQIIDGGVPIDGYTSPLGGGSMGGYAGGGYGAGGAGGGIGGGGGLGGIAALGGIGAAIAIAASDDDNAVVTPPPASPASPVVASEESDN</sequence>
<dbReference type="Proteomes" id="UP000324479">
    <property type="component" value="Unassembled WGS sequence"/>
</dbReference>
<reference evidence="3 4" key="1">
    <citation type="submission" date="2019-08" db="EMBL/GenBank/DDBJ databases">
        <authorList>
            <person name="Dhanesh K."/>
            <person name="Kumar G."/>
            <person name="Sasikala C."/>
            <person name="Venkata Ramana C."/>
        </authorList>
    </citation>
    <scope>NUCLEOTIDE SEQUENCE [LARGE SCALE GENOMIC DNA]</scope>
    <source>
        <strain evidence="3 4">JC645</strain>
    </source>
</reference>
<dbReference type="SUPFAM" id="SSF49478">
    <property type="entry name" value="Cna protein B-type domain"/>
    <property type="match status" value="1"/>
</dbReference>
<dbReference type="GO" id="GO:0004180">
    <property type="term" value="F:carboxypeptidase activity"/>
    <property type="evidence" value="ECO:0007669"/>
    <property type="project" value="UniProtKB-KW"/>
</dbReference>
<proteinExistence type="predicted"/>
<keyword evidence="3" id="KW-0378">Hydrolase</keyword>
<protein>
    <submittedName>
        <fullName evidence="3">Carboxypeptidase regulatory-like domain-containing protein</fullName>
    </submittedName>
</protein>
<comment type="caution">
    <text evidence="3">The sequence shown here is derived from an EMBL/GenBank/DDBJ whole genome shotgun (WGS) entry which is preliminary data.</text>
</comment>
<keyword evidence="2" id="KW-0732">Signal</keyword>
<keyword evidence="3" id="KW-0121">Carboxypeptidase</keyword>